<dbReference type="EMBL" id="JADQDQ010000017">
    <property type="protein sequence ID" value="MBF9239766.1"/>
    <property type="molecule type" value="Genomic_DNA"/>
</dbReference>
<dbReference type="RefSeq" id="WP_196284114.1">
    <property type="nucleotide sequence ID" value="NZ_JADQDQ010000017.1"/>
</dbReference>
<sequence length="140" mass="15653">MIPPIELASRTLTFRTDLNVMVVRWHSMAEMEVVQADYAQMLAAAKLHGMCDWLLDVRRRQVAAPELSAWVNTSFYPGAVAELAPQRLRMAVLSSPALTAAYVSDPGHKKEVAFALDPARPFDIGLFEDEGQAMQWLRPL</sequence>
<name>A0ABS0IN34_9BACT</name>
<proteinExistence type="predicted"/>
<evidence type="ECO:0008006" key="3">
    <source>
        <dbReference type="Google" id="ProtNLM"/>
    </source>
</evidence>
<protein>
    <recommendedName>
        <fullName evidence="3">STAS/SEC14 domain-containing protein</fullName>
    </recommendedName>
</protein>
<comment type="caution">
    <text evidence="1">The sequence shown here is derived from an EMBL/GenBank/DDBJ whole genome shotgun (WGS) entry which is preliminary data.</text>
</comment>
<accession>A0ABS0IN34</accession>
<reference evidence="1 2" key="1">
    <citation type="submission" date="2020-11" db="EMBL/GenBank/DDBJ databases">
        <authorList>
            <person name="Kim M.K."/>
        </authorList>
    </citation>
    <scope>NUCLEOTIDE SEQUENCE [LARGE SCALE GENOMIC DNA]</scope>
    <source>
        <strain evidence="1 2">BT683</strain>
    </source>
</reference>
<evidence type="ECO:0000313" key="1">
    <source>
        <dbReference type="EMBL" id="MBF9239766.1"/>
    </source>
</evidence>
<organism evidence="1 2">
    <name type="scientific">Hymenobacter jeongseonensis</name>
    <dbReference type="NCBI Taxonomy" id="2791027"/>
    <lineage>
        <taxon>Bacteria</taxon>
        <taxon>Pseudomonadati</taxon>
        <taxon>Bacteroidota</taxon>
        <taxon>Cytophagia</taxon>
        <taxon>Cytophagales</taxon>
        <taxon>Hymenobacteraceae</taxon>
        <taxon>Hymenobacter</taxon>
    </lineage>
</organism>
<dbReference type="Proteomes" id="UP000597617">
    <property type="component" value="Unassembled WGS sequence"/>
</dbReference>
<gene>
    <name evidence="1" type="ORF">I2I05_20400</name>
</gene>
<keyword evidence="2" id="KW-1185">Reference proteome</keyword>
<evidence type="ECO:0000313" key="2">
    <source>
        <dbReference type="Proteomes" id="UP000597617"/>
    </source>
</evidence>